<keyword evidence="2" id="KW-0326">Glycosidase</keyword>
<dbReference type="AlphaFoldDB" id="A0A3B0ZTG8"/>
<dbReference type="EMBL" id="UOFR01000002">
    <property type="protein sequence ID" value="VAW90627.1"/>
    <property type="molecule type" value="Genomic_DNA"/>
</dbReference>
<protein>
    <submittedName>
        <fullName evidence="2">Formamidopyrimidine-DNA glycosylase</fullName>
        <ecNumber evidence="2">3.2.2.23</ecNumber>
    </submittedName>
</protein>
<dbReference type="InterPro" id="IPR012319">
    <property type="entry name" value="FPG_cat"/>
</dbReference>
<evidence type="ECO:0000259" key="1">
    <source>
        <dbReference type="PROSITE" id="PS51068"/>
    </source>
</evidence>
<dbReference type="PROSITE" id="PS51068">
    <property type="entry name" value="FPG_CAT"/>
    <property type="match status" value="1"/>
</dbReference>
<dbReference type="Pfam" id="PF01149">
    <property type="entry name" value="Fapy_DNA_glyco"/>
    <property type="match status" value="1"/>
</dbReference>
<dbReference type="GO" id="GO:0008270">
    <property type="term" value="F:zinc ion binding"/>
    <property type="evidence" value="ECO:0007669"/>
    <property type="project" value="InterPro"/>
</dbReference>
<name>A0A3B0ZTG8_9ZZZZ</name>
<accession>A0A3B0ZTG8</accession>
<dbReference type="CDD" id="cd08966">
    <property type="entry name" value="EcFpg-like_N"/>
    <property type="match status" value="1"/>
</dbReference>
<feature type="domain" description="Formamidopyrimidine-DNA glycosylase catalytic" evidence="1">
    <location>
        <begin position="2"/>
        <end position="99"/>
    </location>
</feature>
<dbReference type="SUPFAM" id="SSF81624">
    <property type="entry name" value="N-terminal domain of MutM-like DNA repair proteins"/>
    <property type="match status" value="1"/>
</dbReference>
<dbReference type="GO" id="GO:0008534">
    <property type="term" value="F:oxidized purine nucleobase lesion DNA N-glycosylase activity"/>
    <property type="evidence" value="ECO:0007669"/>
    <property type="project" value="UniProtKB-EC"/>
</dbReference>
<evidence type="ECO:0000313" key="2">
    <source>
        <dbReference type="EMBL" id="VAW90627.1"/>
    </source>
</evidence>
<keyword evidence="2" id="KW-0378">Hydrolase</keyword>
<proteinExistence type="predicted"/>
<dbReference type="Gene3D" id="3.20.190.10">
    <property type="entry name" value="MutM-like, N-terminal"/>
    <property type="match status" value="1"/>
</dbReference>
<feature type="non-terminal residue" evidence="2">
    <location>
        <position position="99"/>
    </location>
</feature>
<dbReference type="GO" id="GO:0006284">
    <property type="term" value="P:base-excision repair"/>
    <property type="evidence" value="ECO:0007669"/>
    <property type="project" value="InterPro"/>
</dbReference>
<dbReference type="InterPro" id="IPR035937">
    <property type="entry name" value="FPG_N"/>
</dbReference>
<dbReference type="EC" id="3.2.2.23" evidence="2"/>
<organism evidence="2">
    <name type="scientific">hydrothermal vent metagenome</name>
    <dbReference type="NCBI Taxonomy" id="652676"/>
    <lineage>
        <taxon>unclassified sequences</taxon>
        <taxon>metagenomes</taxon>
        <taxon>ecological metagenomes</taxon>
    </lineage>
</organism>
<gene>
    <name evidence="2" type="ORF">MNBD_GAMMA21-1916</name>
</gene>
<reference evidence="2" key="1">
    <citation type="submission" date="2018-06" db="EMBL/GenBank/DDBJ databases">
        <authorList>
            <person name="Zhirakovskaya E."/>
        </authorList>
    </citation>
    <scope>NUCLEOTIDE SEQUENCE</scope>
</reference>
<dbReference type="GO" id="GO:0003906">
    <property type="term" value="F:DNA-(apurinic or apyrimidinic site) endonuclease activity"/>
    <property type="evidence" value="ECO:0007669"/>
    <property type="project" value="InterPro"/>
</dbReference>
<sequence length="99" mass="11413">MPELPEVETTRRGIRKHIEQQTIKEVIIRQAKLRWPIPAKLKNILPHQIIHSVKRRGKYLILSCEAGHVILHLGMSGSLRVLDASIPAEKHDHIDFIFT</sequence>
<dbReference type="SMART" id="SM00898">
    <property type="entry name" value="Fapy_DNA_glyco"/>
    <property type="match status" value="1"/>
</dbReference>